<dbReference type="PROSITE" id="PS00533">
    <property type="entry name" value="PORPHOBILINOGEN_DEAM"/>
    <property type="match status" value="1"/>
</dbReference>
<dbReference type="InterPro" id="IPR000860">
    <property type="entry name" value="HemC"/>
</dbReference>
<dbReference type="InterPro" id="IPR036803">
    <property type="entry name" value="Porphobilinogen_deaminase_C_sf"/>
</dbReference>
<dbReference type="Gene3D" id="3.40.190.10">
    <property type="entry name" value="Periplasmic binding protein-like II"/>
    <property type="match status" value="2"/>
</dbReference>
<dbReference type="Pfam" id="PF01379">
    <property type="entry name" value="Porphobil_deam"/>
    <property type="match status" value="1"/>
</dbReference>
<evidence type="ECO:0000259" key="9">
    <source>
        <dbReference type="Pfam" id="PF01379"/>
    </source>
</evidence>
<dbReference type="EC" id="2.5.1.61" evidence="8"/>
<dbReference type="CDD" id="cd13647">
    <property type="entry name" value="PBP2_PBGD_2"/>
    <property type="match status" value="1"/>
</dbReference>
<dbReference type="HAMAP" id="MF_00260">
    <property type="entry name" value="Porphobil_deam"/>
    <property type="match status" value="1"/>
</dbReference>
<evidence type="ECO:0000259" key="10">
    <source>
        <dbReference type="Pfam" id="PF03900"/>
    </source>
</evidence>
<dbReference type="FunFam" id="3.40.190.10:FF:000004">
    <property type="entry name" value="Porphobilinogen deaminase"/>
    <property type="match status" value="1"/>
</dbReference>
<evidence type="ECO:0000256" key="4">
    <source>
        <dbReference type="ARBA" id="ARBA00011245"/>
    </source>
</evidence>
<protein>
    <recommendedName>
        <fullName evidence="8">Porphobilinogen deaminase</fullName>
        <shortName evidence="8">PBG</shortName>
        <ecNumber evidence="8">2.5.1.61</ecNumber>
    </recommendedName>
    <alternativeName>
        <fullName evidence="8">Hydroxymethylbilane synthase</fullName>
        <shortName evidence="8">HMBS</shortName>
    </alternativeName>
    <alternativeName>
        <fullName evidence="8">Pre-uroporphyrinogen synthase</fullName>
    </alternativeName>
</protein>
<dbReference type="Gene3D" id="3.30.160.40">
    <property type="entry name" value="Porphobilinogen deaminase, C-terminal domain"/>
    <property type="match status" value="1"/>
</dbReference>
<comment type="similarity">
    <text evidence="3 8">Belongs to the HMBS family.</text>
</comment>
<evidence type="ECO:0000256" key="5">
    <source>
        <dbReference type="ARBA" id="ARBA00022679"/>
    </source>
</evidence>
<evidence type="ECO:0000313" key="11">
    <source>
        <dbReference type="EMBL" id="SCJ48805.1"/>
    </source>
</evidence>
<dbReference type="InterPro" id="IPR022418">
    <property type="entry name" value="Porphobilinogen_deaminase_C"/>
</dbReference>
<evidence type="ECO:0000256" key="6">
    <source>
        <dbReference type="ARBA" id="ARBA00023244"/>
    </source>
</evidence>
<dbReference type="PANTHER" id="PTHR11557:SF0">
    <property type="entry name" value="PORPHOBILINOGEN DEAMINASE"/>
    <property type="match status" value="1"/>
</dbReference>
<comment type="catalytic activity">
    <reaction evidence="7 8">
        <text>4 porphobilinogen + H2O = hydroxymethylbilane + 4 NH4(+)</text>
        <dbReference type="Rhea" id="RHEA:13185"/>
        <dbReference type="ChEBI" id="CHEBI:15377"/>
        <dbReference type="ChEBI" id="CHEBI:28938"/>
        <dbReference type="ChEBI" id="CHEBI:57845"/>
        <dbReference type="ChEBI" id="CHEBI:58126"/>
        <dbReference type="EC" id="2.5.1.61"/>
    </reaction>
</comment>
<dbReference type="FunFam" id="3.40.190.10:FF:000005">
    <property type="entry name" value="Porphobilinogen deaminase"/>
    <property type="match status" value="1"/>
</dbReference>
<comment type="subunit">
    <text evidence="4 8">Monomer.</text>
</comment>
<evidence type="ECO:0000256" key="2">
    <source>
        <dbReference type="ARBA" id="ARBA00004735"/>
    </source>
</evidence>
<dbReference type="GO" id="GO:0005737">
    <property type="term" value="C:cytoplasm"/>
    <property type="evidence" value="ECO:0007669"/>
    <property type="project" value="UniProtKB-UniRule"/>
</dbReference>
<reference evidence="11" key="1">
    <citation type="submission" date="2015-09" db="EMBL/GenBank/DDBJ databases">
        <authorList>
            <consortium name="Pathogen Informatics"/>
        </authorList>
    </citation>
    <scope>NUCLEOTIDE SEQUENCE</scope>
    <source>
        <strain evidence="11">2789STDY5834896</strain>
    </source>
</reference>
<comment type="function">
    <text evidence="1 8">Tetrapolymerization of the monopyrrole PBG into the hydroxymethylbilane pre-uroporphyrinogen in several discrete steps.</text>
</comment>
<dbReference type="Pfam" id="PF03900">
    <property type="entry name" value="Porphobil_deamC"/>
    <property type="match status" value="1"/>
</dbReference>
<feature type="domain" description="Porphobilinogen deaminase N-terminal" evidence="9">
    <location>
        <begin position="3"/>
        <end position="203"/>
    </location>
</feature>
<evidence type="ECO:0000256" key="1">
    <source>
        <dbReference type="ARBA" id="ARBA00002869"/>
    </source>
</evidence>
<dbReference type="GO" id="GO:0006782">
    <property type="term" value="P:protoporphyrinogen IX biosynthetic process"/>
    <property type="evidence" value="ECO:0007669"/>
    <property type="project" value="UniProtKB-UniRule"/>
</dbReference>
<name>A0A1C6GUG1_9FIRM</name>
<comment type="pathway">
    <text evidence="2">Porphyrin-containing compound metabolism; protoporphyrin-IX biosynthesis; coproporphyrinogen-III from 5-aminolevulinate: step 2/4.</text>
</comment>
<evidence type="ECO:0000256" key="3">
    <source>
        <dbReference type="ARBA" id="ARBA00005638"/>
    </source>
</evidence>
<keyword evidence="5 8" id="KW-0808">Transferase</keyword>
<dbReference type="EMBL" id="FMHG01000001">
    <property type="protein sequence ID" value="SCJ48805.1"/>
    <property type="molecule type" value="Genomic_DNA"/>
</dbReference>
<keyword evidence="6 8" id="KW-0627">Porphyrin biosynthesis</keyword>
<dbReference type="SUPFAM" id="SSF54782">
    <property type="entry name" value="Porphobilinogen deaminase (hydroxymethylbilane synthase), C-terminal domain"/>
    <property type="match status" value="1"/>
</dbReference>
<evidence type="ECO:0000256" key="8">
    <source>
        <dbReference type="HAMAP-Rule" id="MF_00260"/>
    </source>
</evidence>
<accession>A0A1C6GUG1</accession>
<feature type="domain" description="Porphobilinogen deaminase C-terminal" evidence="10">
    <location>
        <begin position="221"/>
        <end position="288"/>
    </location>
</feature>
<feature type="modified residue" description="S-(dipyrrolylmethanemethyl)cysteine" evidence="8">
    <location>
        <position position="235"/>
    </location>
</feature>
<dbReference type="PRINTS" id="PR00151">
    <property type="entry name" value="PORPHBDMNASE"/>
</dbReference>
<dbReference type="PANTHER" id="PTHR11557">
    <property type="entry name" value="PORPHOBILINOGEN DEAMINASE"/>
    <property type="match status" value="1"/>
</dbReference>
<dbReference type="SUPFAM" id="SSF53850">
    <property type="entry name" value="Periplasmic binding protein-like II"/>
    <property type="match status" value="1"/>
</dbReference>
<comment type="miscellaneous">
    <text evidence="8">The porphobilinogen subunits are added to the dipyrromethane group.</text>
</comment>
<gene>
    <name evidence="8 11" type="primary">hemC</name>
    <name evidence="11" type="ORF">SAMEA3545359_00538</name>
</gene>
<dbReference type="PIRSF" id="PIRSF001438">
    <property type="entry name" value="4pyrrol_synth_OHMeBilane_synth"/>
    <property type="match status" value="1"/>
</dbReference>
<evidence type="ECO:0000256" key="7">
    <source>
        <dbReference type="ARBA" id="ARBA00048169"/>
    </source>
</evidence>
<dbReference type="InterPro" id="IPR022417">
    <property type="entry name" value="Porphobilin_deaminase_N"/>
</dbReference>
<comment type="cofactor">
    <cofactor evidence="8">
        <name>dipyrromethane</name>
        <dbReference type="ChEBI" id="CHEBI:60342"/>
    </cofactor>
    <text evidence="8">Binds 1 dipyrromethane group covalently.</text>
</comment>
<dbReference type="GO" id="GO:0004418">
    <property type="term" value="F:hydroxymethylbilane synthase activity"/>
    <property type="evidence" value="ECO:0007669"/>
    <property type="project" value="UniProtKB-UniRule"/>
</dbReference>
<dbReference type="InterPro" id="IPR022419">
    <property type="entry name" value="Porphobilin_deaminase_cofac_BS"/>
</dbReference>
<organism evidence="11">
    <name type="scientific">uncultured Anaerotruncus sp</name>
    <dbReference type="NCBI Taxonomy" id="905011"/>
    <lineage>
        <taxon>Bacteria</taxon>
        <taxon>Bacillati</taxon>
        <taxon>Bacillota</taxon>
        <taxon>Clostridia</taxon>
        <taxon>Eubacteriales</taxon>
        <taxon>Oscillospiraceae</taxon>
        <taxon>Anaerotruncus</taxon>
        <taxon>environmental samples</taxon>
    </lineage>
</organism>
<sequence>MKITVASRESRLAVIQSQLVMEAIKAAHPEIELELLTMKTTGDKILDRTLDKIGGKGLFVKELDKALLEGRADLTVHSYKDMPMEEDPALPVVAVSPREDPRDVLILPLGAKELDPALPLGCASARRRIQLQKLYPHMQVKPVRGNVLTRLQKLDRGEYSGLVLAYAGIKRLGLQARIAHIYSVAQILPAACQGVMAVQARRDFDATPVRAAHDPLAKVVCDCERSFVRTLDGGCSSPVAAYATVEGDIITLTGLFAGEGSDDFAIDSCRGPIDRPVELGQTLAEKMRGAFGGGR</sequence>
<proteinExistence type="inferred from homology"/>
<dbReference type="NCBIfam" id="TIGR00212">
    <property type="entry name" value="hemC"/>
    <property type="match status" value="1"/>
</dbReference>
<dbReference type="AlphaFoldDB" id="A0A1C6GUG1"/>